<dbReference type="Proteomes" id="UP001595526">
    <property type="component" value="Unassembled WGS sequence"/>
</dbReference>
<name>A0ABV7JKZ5_9SPHI</name>
<comment type="caution">
    <text evidence="1">The sequence shown here is derived from an EMBL/GenBank/DDBJ whole genome shotgun (WGS) entry which is preliminary data.</text>
</comment>
<protein>
    <submittedName>
        <fullName evidence="1">IS66 family insertion sequence element accessory protein TnpB</fullName>
    </submittedName>
</protein>
<proteinExistence type="predicted"/>
<accession>A0ABV7JKZ5</accession>
<reference evidence="2" key="1">
    <citation type="journal article" date="2019" name="Int. J. Syst. Evol. Microbiol.">
        <title>The Global Catalogue of Microorganisms (GCM) 10K type strain sequencing project: providing services to taxonomists for standard genome sequencing and annotation.</title>
        <authorList>
            <consortium name="The Broad Institute Genomics Platform"/>
            <consortium name="The Broad Institute Genome Sequencing Center for Infectious Disease"/>
            <person name="Wu L."/>
            <person name="Ma J."/>
        </authorList>
    </citation>
    <scope>NUCLEOTIDE SEQUENCE [LARGE SCALE GENOMIC DNA]</scope>
    <source>
        <strain evidence="2">KCTC 52416</strain>
    </source>
</reference>
<organism evidence="1 2">
    <name type="scientific">Parapedobacter deserti</name>
    <dbReference type="NCBI Taxonomy" id="1912957"/>
    <lineage>
        <taxon>Bacteria</taxon>
        <taxon>Pseudomonadati</taxon>
        <taxon>Bacteroidota</taxon>
        <taxon>Sphingobacteriia</taxon>
        <taxon>Sphingobacteriales</taxon>
        <taxon>Sphingobacteriaceae</taxon>
        <taxon>Parapedobacter</taxon>
    </lineage>
</organism>
<evidence type="ECO:0000313" key="2">
    <source>
        <dbReference type="Proteomes" id="UP001595526"/>
    </source>
</evidence>
<gene>
    <name evidence="1" type="ORF">ACFOET_08035</name>
</gene>
<dbReference type="NCBIfam" id="NF047593">
    <property type="entry name" value="IS66_ISAeme5_TnpA"/>
    <property type="match status" value="1"/>
</dbReference>
<sequence length="95" mass="10639">MKERRDYMFTLVRQWRESGLTRQEFCLQHGITLGKFSYWISRWKENASGGESGFIPMGSPRNAGHPVLSVVYPNGVRLEVPSADLGLLSGLIALA</sequence>
<dbReference type="EMBL" id="JBHRTA010000022">
    <property type="protein sequence ID" value="MFC3197560.1"/>
    <property type="molecule type" value="Genomic_DNA"/>
</dbReference>
<evidence type="ECO:0000313" key="1">
    <source>
        <dbReference type="EMBL" id="MFC3197560.1"/>
    </source>
</evidence>
<keyword evidence="2" id="KW-1185">Reference proteome</keyword>
<dbReference type="RefSeq" id="WP_379021348.1">
    <property type="nucleotide sequence ID" value="NZ_JBHRTA010000022.1"/>
</dbReference>